<dbReference type="Proteomes" id="UP001628156">
    <property type="component" value="Unassembled WGS sequence"/>
</dbReference>
<sequence>MSGYVSLTFVNTDFPQGESSQKKKITPPRSYTLGDVKQELESAYYIDKSYIHLFYNNKELDDKGTVSSFDKKEINLKIYTKLNDQEDTIVLYVISLLNPKIRHSIKCKKMDIIGKVKDTLIQYGVLVQPKQYIALYYMNEKNEPTELSDLDIIQSLQMQAFQPLYYLVTEYNEITAKLIGKGEITIKLKCEKKVIETTVPQQITFTKLKEKAAELFSYDKNSFNIIFAGAEVNDNDTLFSKRIVDGTAFNIIIKA</sequence>
<dbReference type="SUPFAM" id="SSF54236">
    <property type="entry name" value="Ubiquitin-like"/>
    <property type="match status" value="2"/>
</dbReference>
<gene>
    <name evidence="2" type="ORF">ENUP19_0311G0009</name>
</gene>
<reference evidence="2 3" key="1">
    <citation type="journal article" date="2019" name="PLoS Negl. Trop. Dis.">
        <title>Whole genome sequencing of Entamoeba nuttalli reveals mammalian host-related molecular signatures and a novel octapeptide-repeat surface protein.</title>
        <authorList>
            <person name="Tanaka M."/>
            <person name="Makiuchi T."/>
            <person name="Komiyama T."/>
            <person name="Shiina T."/>
            <person name="Osaki K."/>
            <person name="Tachibana H."/>
        </authorList>
    </citation>
    <scope>NUCLEOTIDE SEQUENCE [LARGE SCALE GENOMIC DNA]</scope>
    <source>
        <strain evidence="2 3">P19-061405</strain>
    </source>
</reference>
<dbReference type="InterPro" id="IPR000626">
    <property type="entry name" value="Ubiquitin-like_dom"/>
</dbReference>
<accession>A0ABQ0DVQ1</accession>
<dbReference type="EMBL" id="BAAFRS010000311">
    <property type="protein sequence ID" value="GAB1226929.1"/>
    <property type="molecule type" value="Genomic_DNA"/>
</dbReference>
<dbReference type="Gene3D" id="3.10.20.90">
    <property type="entry name" value="Phosphatidylinositol 3-kinase Catalytic Subunit, Chain A, domain 1"/>
    <property type="match status" value="2"/>
</dbReference>
<comment type="caution">
    <text evidence="2">The sequence shown here is derived from an EMBL/GenBank/DDBJ whole genome shotgun (WGS) entry which is preliminary data.</text>
</comment>
<organism evidence="2 3">
    <name type="scientific">Entamoeba nuttalli</name>
    <dbReference type="NCBI Taxonomy" id="412467"/>
    <lineage>
        <taxon>Eukaryota</taxon>
        <taxon>Amoebozoa</taxon>
        <taxon>Evosea</taxon>
        <taxon>Archamoebae</taxon>
        <taxon>Mastigamoebida</taxon>
        <taxon>Entamoebidae</taxon>
        <taxon>Entamoeba</taxon>
    </lineage>
</organism>
<evidence type="ECO:0000313" key="3">
    <source>
        <dbReference type="Proteomes" id="UP001628156"/>
    </source>
</evidence>
<name>A0ABQ0DVQ1_9EUKA</name>
<evidence type="ECO:0000259" key="1">
    <source>
        <dbReference type="PROSITE" id="PS50053"/>
    </source>
</evidence>
<protein>
    <recommendedName>
        <fullName evidence="1">Ubiquitin-like domain-containing protein</fullName>
    </recommendedName>
</protein>
<dbReference type="InterPro" id="IPR029071">
    <property type="entry name" value="Ubiquitin-like_domsf"/>
</dbReference>
<evidence type="ECO:0000313" key="2">
    <source>
        <dbReference type="EMBL" id="GAB1226929.1"/>
    </source>
</evidence>
<proteinExistence type="predicted"/>
<keyword evidence="3" id="KW-1185">Reference proteome</keyword>
<dbReference type="PROSITE" id="PS50053">
    <property type="entry name" value="UBIQUITIN_2"/>
    <property type="match status" value="1"/>
</dbReference>
<feature type="domain" description="Ubiquitin-like" evidence="1">
    <location>
        <begin position="184"/>
        <end position="255"/>
    </location>
</feature>
<dbReference type="Pfam" id="PF00240">
    <property type="entry name" value="ubiquitin"/>
    <property type="match status" value="1"/>
</dbReference>